<evidence type="ECO:0000313" key="2">
    <source>
        <dbReference type="Proteomes" id="UP000792457"/>
    </source>
</evidence>
<dbReference type="AlphaFoldDB" id="A0A8K0JZ19"/>
<dbReference type="OrthoDB" id="10063405at2759"/>
<accession>A0A8K0JZ19</accession>
<dbReference type="PANTHER" id="PTHR21301">
    <property type="entry name" value="REVERSE TRANSCRIPTASE"/>
    <property type="match status" value="1"/>
</dbReference>
<dbReference type="Proteomes" id="UP000792457">
    <property type="component" value="Unassembled WGS sequence"/>
</dbReference>
<protein>
    <submittedName>
        <fullName evidence="1">Uncharacterized protein</fullName>
    </submittedName>
</protein>
<organism evidence="1 2">
    <name type="scientific">Ladona fulva</name>
    <name type="common">Scarce chaser dragonfly</name>
    <name type="synonym">Libellula fulva</name>
    <dbReference type="NCBI Taxonomy" id="123851"/>
    <lineage>
        <taxon>Eukaryota</taxon>
        <taxon>Metazoa</taxon>
        <taxon>Ecdysozoa</taxon>
        <taxon>Arthropoda</taxon>
        <taxon>Hexapoda</taxon>
        <taxon>Insecta</taxon>
        <taxon>Pterygota</taxon>
        <taxon>Palaeoptera</taxon>
        <taxon>Odonata</taxon>
        <taxon>Epiprocta</taxon>
        <taxon>Anisoptera</taxon>
        <taxon>Libelluloidea</taxon>
        <taxon>Libellulidae</taxon>
        <taxon>Ladona</taxon>
    </lineage>
</organism>
<comment type="caution">
    <text evidence="1">The sequence shown here is derived from an EMBL/GenBank/DDBJ whole genome shotgun (WGS) entry which is preliminary data.</text>
</comment>
<reference evidence="1" key="1">
    <citation type="submission" date="2013-04" db="EMBL/GenBank/DDBJ databases">
        <authorList>
            <person name="Qu J."/>
            <person name="Murali S.C."/>
            <person name="Bandaranaike D."/>
            <person name="Bellair M."/>
            <person name="Blankenburg K."/>
            <person name="Chao H."/>
            <person name="Dinh H."/>
            <person name="Doddapaneni H."/>
            <person name="Downs B."/>
            <person name="Dugan-Rocha S."/>
            <person name="Elkadiri S."/>
            <person name="Gnanaolivu R.D."/>
            <person name="Hernandez B."/>
            <person name="Javaid M."/>
            <person name="Jayaseelan J.C."/>
            <person name="Lee S."/>
            <person name="Li M."/>
            <person name="Ming W."/>
            <person name="Munidasa M."/>
            <person name="Muniz J."/>
            <person name="Nguyen L."/>
            <person name="Ongeri F."/>
            <person name="Osuji N."/>
            <person name="Pu L.-L."/>
            <person name="Puazo M."/>
            <person name="Qu C."/>
            <person name="Quiroz J."/>
            <person name="Raj R."/>
            <person name="Weissenberger G."/>
            <person name="Xin Y."/>
            <person name="Zou X."/>
            <person name="Han Y."/>
            <person name="Richards S."/>
            <person name="Worley K."/>
            <person name="Muzny D."/>
            <person name="Gibbs R."/>
        </authorList>
    </citation>
    <scope>NUCLEOTIDE SEQUENCE</scope>
    <source>
        <strain evidence="1">Sampled in the wild</strain>
    </source>
</reference>
<reference evidence="1" key="2">
    <citation type="submission" date="2017-10" db="EMBL/GenBank/DDBJ databases">
        <title>Ladona fulva Genome sequencing and assembly.</title>
        <authorList>
            <person name="Murali S."/>
            <person name="Richards S."/>
            <person name="Bandaranaike D."/>
            <person name="Bellair M."/>
            <person name="Blankenburg K."/>
            <person name="Chao H."/>
            <person name="Dinh H."/>
            <person name="Doddapaneni H."/>
            <person name="Dugan-Rocha S."/>
            <person name="Elkadiri S."/>
            <person name="Gnanaolivu R."/>
            <person name="Hernandez B."/>
            <person name="Skinner E."/>
            <person name="Javaid M."/>
            <person name="Lee S."/>
            <person name="Li M."/>
            <person name="Ming W."/>
            <person name="Munidasa M."/>
            <person name="Muniz J."/>
            <person name="Nguyen L."/>
            <person name="Hughes D."/>
            <person name="Osuji N."/>
            <person name="Pu L.-L."/>
            <person name="Puazo M."/>
            <person name="Qu C."/>
            <person name="Quiroz J."/>
            <person name="Raj R."/>
            <person name="Weissenberger G."/>
            <person name="Xin Y."/>
            <person name="Zou X."/>
            <person name="Han Y."/>
            <person name="Worley K."/>
            <person name="Muzny D."/>
            <person name="Gibbs R."/>
        </authorList>
    </citation>
    <scope>NUCLEOTIDE SEQUENCE</scope>
    <source>
        <strain evidence="1">Sampled in the wild</strain>
    </source>
</reference>
<sequence length="149" mass="17134">MEKPGLAKRQIGRYVNDVLCLWTGTSRQLNLFSQFLNSLHSKIQFTAEIETNGCLNFLDLSISISQNKHFFSIFRKPCYTDCIIHSDSRHPFLQKLAAFHAMTDRLLRIPEEDYSREFQVISTLPVSTAWLTNSYIEKGGRKPSTAFTP</sequence>
<dbReference type="PANTHER" id="PTHR21301:SF10">
    <property type="entry name" value="REVERSE TRANSCRIPTASE DOMAIN-CONTAINING PROTEIN"/>
    <property type="match status" value="1"/>
</dbReference>
<proteinExistence type="predicted"/>
<name>A0A8K0JZ19_LADFU</name>
<keyword evidence="2" id="KW-1185">Reference proteome</keyword>
<dbReference type="EMBL" id="KZ308233">
    <property type="protein sequence ID" value="KAG8225325.1"/>
    <property type="molecule type" value="Genomic_DNA"/>
</dbReference>
<gene>
    <name evidence="1" type="ORF">J437_LFUL001940</name>
</gene>
<evidence type="ECO:0000313" key="1">
    <source>
        <dbReference type="EMBL" id="KAG8225325.1"/>
    </source>
</evidence>